<comment type="caution">
    <text evidence="4">The sequence shown here is derived from an EMBL/GenBank/DDBJ whole genome shotgun (WGS) entry which is preliminary data.</text>
</comment>
<dbReference type="PANTHER" id="PTHR43353">
    <property type="entry name" value="SUCCINATE-SEMIALDEHYDE DEHYDROGENASE, MITOCHONDRIAL"/>
    <property type="match status" value="1"/>
</dbReference>
<evidence type="ECO:0000256" key="1">
    <source>
        <dbReference type="ARBA" id="ARBA00023002"/>
    </source>
</evidence>
<dbReference type="RefSeq" id="WP_347920506.1">
    <property type="nucleotide sequence ID" value="NZ_JBDXMX010000003.1"/>
</dbReference>
<evidence type="ECO:0000259" key="3">
    <source>
        <dbReference type="Pfam" id="PF00171"/>
    </source>
</evidence>
<dbReference type="InterPro" id="IPR015590">
    <property type="entry name" value="Aldehyde_DH_dom"/>
</dbReference>
<dbReference type="InterPro" id="IPR016162">
    <property type="entry name" value="Ald_DH_N"/>
</dbReference>
<gene>
    <name evidence="4" type="ORF">ABDK96_09280</name>
</gene>
<dbReference type="InterPro" id="IPR044151">
    <property type="entry name" value="ALDH_KGSADH"/>
</dbReference>
<sequence>MTSTPTTRSTGTALTGHSIIAGESVPGTGGTTQGYNPATNEPLEPAYSLIENEQLVRATAAAEEAFASFSTLDPETHAAFLERIADNIEAVKDELVARAMTETGLPEARLTGETGRTTGQLRLFARVVRQGDHRGVRVDPAQPERTPMPRADIRQRRIPLGPVAVFGASNFPLAFSTAGGDTASALAAGCPVVFKAHNAHPGTGEIVGRAIADAAAELGLHPGVFSLVYGPGASIGQALAADPRIRAIGFTGSRGAGTSLMATAAARPEPIPVYAEMSSINPVYFFDGALAGDQDSVDALAASFVGSLTGSSGQLCTAPGLVFVPAGASGDRFAAAVSRHLAEKAGQTMLTAGIAQSWTAGVERLSSQEGVRAVGQGTDGTTQNAPAPVVYGTDAQTFGANEVLHEEIFGAASLFIRYGSLDELIASTRRMEGQLTATLHLTEADHAAAAPLIPELERKVGRILANAWPTGVEVGHAMVHGGPFPATSDSRTTSVGTVAIERFLRPVAYQDLPEALLPAPVRQSNPWHLNRRVDGDLVLAERAGE</sequence>
<feature type="region of interest" description="Disordered" evidence="2">
    <location>
        <begin position="1"/>
        <end position="42"/>
    </location>
</feature>
<evidence type="ECO:0000313" key="5">
    <source>
        <dbReference type="Proteomes" id="UP001484097"/>
    </source>
</evidence>
<dbReference type="Gene3D" id="3.40.605.10">
    <property type="entry name" value="Aldehyde Dehydrogenase, Chain A, domain 1"/>
    <property type="match status" value="1"/>
</dbReference>
<dbReference type="InterPro" id="IPR050740">
    <property type="entry name" value="Aldehyde_DH_Superfamily"/>
</dbReference>
<protein>
    <submittedName>
        <fullName evidence="4">Aldehyde dehydrogenase (NADP(+))</fullName>
    </submittedName>
</protein>
<keyword evidence="1" id="KW-0560">Oxidoreductase</keyword>
<feature type="compositionally biased region" description="Low complexity" evidence="2">
    <location>
        <begin position="1"/>
        <end position="16"/>
    </location>
</feature>
<dbReference type="Pfam" id="PF00171">
    <property type="entry name" value="Aldedh"/>
    <property type="match status" value="1"/>
</dbReference>
<name>A0ABV0IK19_9MICC</name>
<dbReference type="PANTHER" id="PTHR43353:SF3">
    <property type="entry name" value="ALDEHYDE DEHYDROGENASE-RELATED"/>
    <property type="match status" value="1"/>
</dbReference>
<organism evidence="4 5">
    <name type="scientific">Citricoccus nitrophenolicus</name>
    <dbReference type="NCBI Taxonomy" id="863575"/>
    <lineage>
        <taxon>Bacteria</taxon>
        <taxon>Bacillati</taxon>
        <taxon>Actinomycetota</taxon>
        <taxon>Actinomycetes</taxon>
        <taxon>Micrococcales</taxon>
        <taxon>Micrococcaceae</taxon>
        <taxon>Citricoccus</taxon>
    </lineage>
</organism>
<evidence type="ECO:0000313" key="4">
    <source>
        <dbReference type="EMBL" id="MEO9247872.1"/>
    </source>
</evidence>
<dbReference type="Gene3D" id="3.40.309.10">
    <property type="entry name" value="Aldehyde Dehydrogenase, Chain A, domain 2"/>
    <property type="match status" value="1"/>
</dbReference>
<dbReference type="EMBL" id="JBDXMX010000003">
    <property type="protein sequence ID" value="MEO9247872.1"/>
    <property type="molecule type" value="Genomic_DNA"/>
</dbReference>
<evidence type="ECO:0000256" key="2">
    <source>
        <dbReference type="SAM" id="MobiDB-lite"/>
    </source>
</evidence>
<feature type="domain" description="Aldehyde dehydrogenase" evidence="3">
    <location>
        <begin position="30"/>
        <end position="475"/>
    </location>
</feature>
<keyword evidence="5" id="KW-1185">Reference proteome</keyword>
<proteinExistence type="predicted"/>
<dbReference type="InterPro" id="IPR016163">
    <property type="entry name" value="Ald_DH_C"/>
</dbReference>
<reference evidence="4 5" key="1">
    <citation type="submission" date="2024-05" db="EMBL/GenBank/DDBJ databases">
        <authorList>
            <person name="Yi C."/>
        </authorList>
    </citation>
    <scope>NUCLEOTIDE SEQUENCE [LARGE SCALE GENOMIC DNA]</scope>
    <source>
        <strain evidence="4 5">XS13</strain>
    </source>
</reference>
<accession>A0ABV0IK19</accession>
<dbReference type="SUPFAM" id="SSF53720">
    <property type="entry name" value="ALDH-like"/>
    <property type="match status" value="1"/>
</dbReference>
<dbReference type="Proteomes" id="UP001484097">
    <property type="component" value="Unassembled WGS sequence"/>
</dbReference>
<dbReference type="CDD" id="cd07129">
    <property type="entry name" value="ALDH_KGSADH"/>
    <property type="match status" value="1"/>
</dbReference>
<dbReference type="InterPro" id="IPR016161">
    <property type="entry name" value="Ald_DH/histidinol_DH"/>
</dbReference>